<dbReference type="RefSeq" id="WP_324276694.1">
    <property type="nucleotide sequence ID" value="NZ_CP141261.1"/>
</dbReference>
<dbReference type="Pfam" id="PF26571">
    <property type="entry name" value="VldE"/>
    <property type="match status" value="1"/>
</dbReference>
<name>A0ABZ1B3I8_9ACTN</name>
<accession>A0ABZ1B3I8</accession>
<keyword evidence="3" id="KW-1185">Reference proteome</keyword>
<sequence>MDVGRYGVWDPHVRPAVQEVSERFGISTVLTRPGHSPTQGRAADFMVYDDRVRGDAVAQYVIDNAARFGVEYVIWQQRIYLVSSGTWRAMADRGSPTANHTDHPHVAFLPAG</sequence>
<dbReference type="EMBL" id="CP141261">
    <property type="protein sequence ID" value="WRL65370.1"/>
    <property type="molecule type" value="Genomic_DNA"/>
</dbReference>
<reference evidence="2 3" key="1">
    <citation type="submission" date="2023-12" db="EMBL/GenBank/DDBJ databases">
        <title>Blastococcus brunescens sp. nov., an actonobacterium isolated from sandstone collected in sahara desert.</title>
        <authorList>
            <person name="Gtari M."/>
            <person name="Ghodhbane F."/>
        </authorList>
    </citation>
    <scope>NUCLEOTIDE SEQUENCE [LARGE SCALE GENOMIC DNA]</scope>
    <source>
        <strain evidence="2 3">BMG 8361</strain>
    </source>
</reference>
<evidence type="ECO:0000313" key="2">
    <source>
        <dbReference type="EMBL" id="WRL65370.1"/>
    </source>
</evidence>
<feature type="domain" description="ARB-07466-like C-terminal" evidence="1">
    <location>
        <begin position="11"/>
        <end position="101"/>
    </location>
</feature>
<gene>
    <name evidence="2" type="ORF">U6N30_06970</name>
</gene>
<evidence type="ECO:0000313" key="3">
    <source>
        <dbReference type="Proteomes" id="UP001324287"/>
    </source>
</evidence>
<organism evidence="2 3">
    <name type="scientific">Blastococcus brunescens</name>
    <dbReference type="NCBI Taxonomy" id="1564165"/>
    <lineage>
        <taxon>Bacteria</taxon>
        <taxon>Bacillati</taxon>
        <taxon>Actinomycetota</taxon>
        <taxon>Actinomycetes</taxon>
        <taxon>Geodermatophilales</taxon>
        <taxon>Geodermatophilaceae</taxon>
        <taxon>Blastococcus</taxon>
    </lineage>
</organism>
<dbReference type="InterPro" id="IPR058593">
    <property type="entry name" value="ARB_07466-like_C"/>
</dbReference>
<dbReference type="Proteomes" id="UP001324287">
    <property type="component" value="Chromosome"/>
</dbReference>
<evidence type="ECO:0000259" key="1">
    <source>
        <dbReference type="Pfam" id="PF26571"/>
    </source>
</evidence>
<protein>
    <recommendedName>
        <fullName evidence="1">ARB-07466-like C-terminal domain-containing protein</fullName>
    </recommendedName>
</protein>
<proteinExistence type="predicted"/>